<protein>
    <submittedName>
        <fullName evidence="1">Uncharacterized protein</fullName>
    </submittedName>
</protein>
<sequence length="49" mass="5575">MALLLSRREETRVRVDLSNPKKQPPEQQCFGGCFGFEAGVLRVKQKAVR</sequence>
<evidence type="ECO:0000313" key="1">
    <source>
        <dbReference type="EMBL" id="QDT08751.1"/>
    </source>
</evidence>
<dbReference type="AlphaFoldDB" id="A0A517NNQ0"/>
<dbReference type="Proteomes" id="UP000319817">
    <property type="component" value="Chromosome"/>
</dbReference>
<gene>
    <name evidence="1" type="ORF">K239x_06930</name>
</gene>
<keyword evidence="2" id="KW-1185">Reference proteome</keyword>
<organism evidence="1 2">
    <name type="scientific">Stieleria marina</name>
    <dbReference type="NCBI Taxonomy" id="1930275"/>
    <lineage>
        <taxon>Bacteria</taxon>
        <taxon>Pseudomonadati</taxon>
        <taxon>Planctomycetota</taxon>
        <taxon>Planctomycetia</taxon>
        <taxon>Pirellulales</taxon>
        <taxon>Pirellulaceae</taxon>
        <taxon>Stieleria</taxon>
    </lineage>
</organism>
<dbReference type="EMBL" id="CP036526">
    <property type="protein sequence ID" value="QDT08751.1"/>
    <property type="molecule type" value="Genomic_DNA"/>
</dbReference>
<name>A0A517NNQ0_9BACT</name>
<proteinExistence type="predicted"/>
<evidence type="ECO:0000313" key="2">
    <source>
        <dbReference type="Proteomes" id="UP000319817"/>
    </source>
</evidence>
<accession>A0A517NNQ0</accession>
<reference evidence="1 2" key="1">
    <citation type="submission" date="2019-02" db="EMBL/GenBank/DDBJ databases">
        <title>Deep-cultivation of Planctomycetes and their phenomic and genomic characterization uncovers novel biology.</title>
        <authorList>
            <person name="Wiegand S."/>
            <person name="Jogler M."/>
            <person name="Boedeker C."/>
            <person name="Pinto D."/>
            <person name="Vollmers J."/>
            <person name="Rivas-Marin E."/>
            <person name="Kohn T."/>
            <person name="Peeters S.H."/>
            <person name="Heuer A."/>
            <person name="Rast P."/>
            <person name="Oberbeckmann S."/>
            <person name="Bunk B."/>
            <person name="Jeske O."/>
            <person name="Meyerdierks A."/>
            <person name="Storesund J.E."/>
            <person name="Kallscheuer N."/>
            <person name="Luecker S."/>
            <person name="Lage O.M."/>
            <person name="Pohl T."/>
            <person name="Merkel B.J."/>
            <person name="Hornburger P."/>
            <person name="Mueller R.-W."/>
            <person name="Bruemmer F."/>
            <person name="Labrenz M."/>
            <person name="Spormann A.M."/>
            <person name="Op den Camp H."/>
            <person name="Overmann J."/>
            <person name="Amann R."/>
            <person name="Jetten M.S.M."/>
            <person name="Mascher T."/>
            <person name="Medema M.H."/>
            <person name="Devos D.P."/>
            <person name="Kaster A.-K."/>
            <person name="Ovreas L."/>
            <person name="Rohde M."/>
            <person name="Galperin M.Y."/>
            <person name="Jogler C."/>
        </authorList>
    </citation>
    <scope>NUCLEOTIDE SEQUENCE [LARGE SCALE GENOMIC DNA]</scope>
    <source>
        <strain evidence="1 2">K23_9</strain>
    </source>
</reference>